<dbReference type="InterPro" id="IPR010321">
    <property type="entry name" value="DUF922"/>
</dbReference>
<dbReference type="EMBL" id="CP001390">
    <property type="protein sequence ID" value="ACM19572.1"/>
    <property type="molecule type" value="Genomic_DNA"/>
</dbReference>
<gene>
    <name evidence="2" type="ordered locus">Geob_1212</name>
</gene>
<protein>
    <recommendedName>
        <fullName evidence="4">DUF922 domain-containing protein</fullName>
    </recommendedName>
</protein>
<dbReference type="RefSeq" id="WP_012646301.1">
    <property type="nucleotide sequence ID" value="NC_011979.1"/>
</dbReference>
<keyword evidence="3" id="KW-1185">Reference proteome</keyword>
<evidence type="ECO:0000313" key="2">
    <source>
        <dbReference type="EMBL" id="ACM19572.1"/>
    </source>
</evidence>
<keyword evidence="1" id="KW-0732">Signal</keyword>
<accession>B9M3S9</accession>
<sequence length="216" mass="24490">MTRQFICLIAGALFCASPVLAEKVGTETIKLAKYDEKNLFQLKRPEVALDLKEKHEYYDIRGTSLTELRKQMKENGTRWNDNHTYAALTTWNIRYNYDINESGGRYSVASVKTKVDIVYRYPRLASAAGMSEQLAGQWSSYMENVTIHEIGHKDIAVKAAADINGALSSLGNFSSRRELNNVVDRVVEARLKTLKEDQIRYDAETHHGETQGAILR</sequence>
<evidence type="ECO:0008006" key="4">
    <source>
        <dbReference type="Google" id="ProtNLM"/>
    </source>
</evidence>
<feature type="chain" id="PRO_5002888665" description="DUF922 domain-containing protein" evidence="1">
    <location>
        <begin position="22"/>
        <end position="216"/>
    </location>
</feature>
<dbReference type="Pfam" id="PF06037">
    <property type="entry name" value="DUF922"/>
    <property type="match status" value="1"/>
</dbReference>
<proteinExistence type="predicted"/>
<dbReference type="KEGG" id="geo:Geob_1212"/>
<reference evidence="2 3" key="1">
    <citation type="submission" date="2009-01" db="EMBL/GenBank/DDBJ databases">
        <title>Complete sequence of Geobacter sp. FRC-32.</title>
        <authorList>
            <consortium name="US DOE Joint Genome Institute"/>
            <person name="Lucas S."/>
            <person name="Copeland A."/>
            <person name="Lapidus A."/>
            <person name="Glavina del Rio T."/>
            <person name="Dalin E."/>
            <person name="Tice H."/>
            <person name="Bruce D."/>
            <person name="Goodwin L."/>
            <person name="Pitluck S."/>
            <person name="Saunders E."/>
            <person name="Brettin T."/>
            <person name="Detter J.C."/>
            <person name="Han C."/>
            <person name="Larimer F."/>
            <person name="Land M."/>
            <person name="Hauser L."/>
            <person name="Kyrpides N."/>
            <person name="Ovchinnikova G."/>
            <person name="Kostka J."/>
            <person name="Richardson P."/>
        </authorList>
    </citation>
    <scope>NUCLEOTIDE SEQUENCE [LARGE SCALE GENOMIC DNA]</scope>
    <source>
        <strain evidence="3">DSM 22248 / JCM 15807 / FRC-32</strain>
    </source>
</reference>
<dbReference type="HOGENOM" id="CLU_117131_0_0_7"/>
<organism evidence="2 3">
    <name type="scientific">Geotalea daltonii (strain DSM 22248 / JCM 15807 / FRC-32)</name>
    <name type="common">Geobacter daltonii</name>
    <dbReference type="NCBI Taxonomy" id="316067"/>
    <lineage>
        <taxon>Bacteria</taxon>
        <taxon>Pseudomonadati</taxon>
        <taxon>Thermodesulfobacteriota</taxon>
        <taxon>Desulfuromonadia</taxon>
        <taxon>Geobacterales</taxon>
        <taxon>Geobacteraceae</taxon>
        <taxon>Geotalea</taxon>
    </lineage>
</organism>
<name>B9M3S9_GEODF</name>
<dbReference type="AlphaFoldDB" id="B9M3S9"/>
<evidence type="ECO:0000256" key="1">
    <source>
        <dbReference type="SAM" id="SignalP"/>
    </source>
</evidence>
<dbReference type="STRING" id="316067.Geob_1212"/>
<dbReference type="eggNOG" id="COG5661">
    <property type="taxonomic scope" value="Bacteria"/>
</dbReference>
<evidence type="ECO:0000313" key="3">
    <source>
        <dbReference type="Proteomes" id="UP000007721"/>
    </source>
</evidence>
<feature type="signal peptide" evidence="1">
    <location>
        <begin position="1"/>
        <end position="21"/>
    </location>
</feature>
<dbReference type="Proteomes" id="UP000007721">
    <property type="component" value="Chromosome"/>
</dbReference>